<dbReference type="EMBL" id="QTSX02005005">
    <property type="protein sequence ID" value="KAJ9062449.1"/>
    <property type="molecule type" value="Genomic_DNA"/>
</dbReference>
<accession>A0ACC2SJ90</accession>
<protein>
    <submittedName>
        <fullName evidence="1">Uncharacterized protein</fullName>
    </submittedName>
</protein>
<reference evidence="1" key="1">
    <citation type="submission" date="2022-04" db="EMBL/GenBank/DDBJ databases">
        <title>Genome of the entomopathogenic fungus Entomophthora muscae.</title>
        <authorList>
            <person name="Elya C."/>
            <person name="Lovett B.R."/>
            <person name="Lee E."/>
            <person name="Macias A.M."/>
            <person name="Hajek A.E."/>
            <person name="De Bivort B.L."/>
            <person name="Kasson M.T."/>
            <person name="De Fine Licht H.H."/>
            <person name="Stajich J.E."/>
        </authorList>
    </citation>
    <scope>NUCLEOTIDE SEQUENCE</scope>
    <source>
        <strain evidence="1">Berkeley</strain>
    </source>
</reference>
<proteinExistence type="predicted"/>
<sequence length="206" mass="22961">MWPMSDPKRVHTKLEQSSLRLALSDFSLRFRHPLPAVAIALTYSTSTNSRTITLVIAVVPHFAQLLRPSPEAERLSPLATYTKPSSSSPGVISSPLTITLHEWLLRSQRAHYQDRSLAVWSIYHTSHHLYVSIPAYTPAAPSCRPTARKTANQRNARCPHCSASCSSSNTLMQNARQENSEPHQLRTSPSRDDHVEEHIKTGGLHG</sequence>
<comment type="caution">
    <text evidence="1">The sequence shown here is derived from an EMBL/GenBank/DDBJ whole genome shotgun (WGS) entry which is preliminary data.</text>
</comment>
<evidence type="ECO:0000313" key="1">
    <source>
        <dbReference type="EMBL" id="KAJ9062449.1"/>
    </source>
</evidence>
<keyword evidence="2" id="KW-1185">Reference proteome</keyword>
<gene>
    <name evidence="1" type="ORF">DSO57_1010472</name>
</gene>
<dbReference type="Proteomes" id="UP001165960">
    <property type="component" value="Unassembled WGS sequence"/>
</dbReference>
<name>A0ACC2SJ90_9FUNG</name>
<organism evidence="1 2">
    <name type="scientific">Entomophthora muscae</name>
    <dbReference type="NCBI Taxonomy" id="34485"/>
    <lineage>
        <taxon>Eukaryota</taxon>
        <taxon>Fungi</taxon>
        <taxon>Fungi incertae sedis</taxon>
        <taxon>Zoopagomycota</taxon>
        <taxon>Entomophthoromycotina</taxon>
        <taxon>Entomophthoromycetes</taxon>
        <taxon>Entomophthorales</taxon>
        <taxon>Entomophthoraceae</taxon>
        <taxon>Entomophthora</taxon>
    </lineage>
</organism>
<evidence type="ECO:0000313" key="2">
    <source>
        <dbReference type="Proteomes" id="UP001165960"/>
    </source>
</evidence>